<evidence type="ECO:0000313" key="2">
    <source>
        <dbReference type="RefSeq" id="XP_042637558.1"/>
    </source>
</evidence>
<name>A0AC54ZB32_ORYAF</name>
<accession>A0AC54ZB32</accession>
<dbReference type="Proteomes" id="UP000694850">
    <property type="component" value="Unplaced"/>
</dbReference>
<reference evidence="2" key="1">
    <citation type="submission" date="2025-08" db="UniProtKB">
        <authorList>
            <consortium name="RefSeq"/>
        </authorList>
    </citation>
    <scope>IDENTIFICATION</scope>
</reference>
<evidence type="ECO:0000313" key="1">
    <source>
        <dbReference type="Proteomes" id="UP000694850"/>
    </source>
</evidence>
<proteinExistence type="predicted"/>
<sequence length="174" mass="19954">MNHTKKSWELPVERSEEEERSERELTENIGLPLNLLEKHNPWPAYVTYTSPVVKRLIEKSRARELECIQALEESQQASKHSKPLSVIQVKRWKSSKPSSEAMFKDKLSDTTLSVLGTYSVMAMAPSVLPEPTHITDSKESPTTNFNKIIFSRKPMMRMLPYNSLLASKEKHSNV</sequence>
<organism evidence="1 2">
    <name type="scientific">Orycteropus afer afer</name>
    <dbReference type="NCBI Taxonomy" id="1230840"/>
    <lineage>
        <taxon>Eukaryota</taxon>
        <taxon>Metazoa</taxon>
        <taxon>Chordata</taxon>
        <taxon>Craniata</taxon>
        <taxon>Vertebrata</taxon>
        <taxon>Euteleostomi</taxon>
        <taxon>Mammalia</taxon>
        <taxon>Eutheria</taxon>
        <taxon>Afrotheria</taxon>
        <taxon>Tubulidentata</taxon>
        <taxon>Orycteropodidae</taxon>
        <taxon>Orycteropus</taxon>
    </lineage>
</organism>
<protein>
    <submittedName>
        <fullName evidence="2">CMT1A duplicated region transcript 4 protein</fullName>
    </submittedName>
</protein>
<keyword evidence="1" id="KW-1185">Reference proteome</keyword>
<gene>
    <name evidence="2" type="primary">CDRT4</name>
</gene>
<dbReference type="RefSeq" id="XP_042637558.1">
    <property type="nucleotide sequence ID" value="XM_042781624.1"/>
</dbReference>